<dbReference type="InterPro" id="IPR005471">
    <property type="entry name" value="Tscrpt_reg_IclR_N"/>
</dbReference>
<gene>
    <name evidence="6" type="ORF">K8V32_12030</name>
</gene>
<keyword evidence="1" id="KW-0805">Transcription regulation</keyword>
<evidence type="ECO:0000313" key="6">
    <source>
        <dbReference type="EMBL" id="HJF15502.1"/>
    </source>
</evidence>
<dbReference type="Pfam" id="PF09339">
    <property type="entry name" value="HTH_IclR"/>
    <property type="match status" value="1"/>
</dbReference>
<evidence type="ECO:0000256" key="2">
    <source>
        <dbReference type="ARBA" id="ARBA00023125"/>
    </source>
</evidence>
<dbReference type="InterPro" id="IPR029016">
    <property type="entry name" value="GAF-like_dom_sf"/>
</dbReference>
<dbReference type="InterPro" id="IPR050707">
    <property type="entry name" value="HTH_MetabolicPath_Reg"/>
</dbReference>
<evidence type="ECO:0000256" key="1">
    <source>
        <dbReference type="ARBA" id="ARBA00023015"/>
    </source>
</evidence>
<dbReference type="AlphaFoldDB" id="A0A921K882"/>
<dbReference type="PANTHER" id="PTHR30136:SF24">
    <property type="entry name" value="HTH-TYPE TRANSCRIPTIONAL REPRESSOR ALLR"/>
    <property type="match status" value="1"/>
</dbReference>
<evidence type="ECO:0000313" key="7">
    <source>
        <dbReference type="Proteomes" id="UP000703315"/>
    </source>
</evidence>
<keyword evidence="2" id="KW-0238">DNA-binding</keyword>
<name>A0A921K882_9MICC</name>
<evidence type="ECO:0000259" key="5">
    <source>
        <dbReference type="PROSITE" id="PS51078"/>
    </source>
</evidence>
<dbReference type="SMART" id="SM00346">
    <property type="entry name" value="HTH_ICLR"/>
    <property type="match status" value="1"/>
</dbReference>
<evidence type="ECO:0000259" key="4">
    <source>
        <dbReference type="PROSITE" id="PS51077"/>
    </source>
</evidence>
<comment type="caution">
    <text evidence="6">The sequence shown here is derived from an EMBL/GenBank/DDBJ whole genome shotgun (WGS) entry which is preliminary data.</text>
</comment>
<dbReference type="Proteomes" id="UP000703315">
    <property type="component" value="Unassembled WGS sequence"/>
</dbReference>
<protein>
    <submittedName>
        <fullName evidence="6">IclR family transcriptional regulator</fullName>
    </submittedName>
</protein>
<dbReference type="SUPFAM" id="SSF55781">
    <property type="entry name" value="GAF domain-like"/>
    <property type="match status" value="1"/>
</dbReference>
<dbReference type="EMBL" id="DYXC01000139">
    <property type="protein sequence ID" value="HJF15502.1"/>
    <property type="molecule type" value="Genomic_DNA"/>
</dbReference>
<dbReference type="InterPro" id="IPR036390">
    <property type="entry name" value="WH_DNA-bd_sf"/>
</dbReference>
<dbReference type="Gene3D" id="1.10.10.10">
    <property type="entry name" value="Winged helix-like DNA-binding domain superfamily/Winged helix DNA-binding domain"/>
    <property type="match status" value="1"/>
</dbReference>
<reference evidence="6" key="2">
    <citation type="submission" date="2021-09" db="EMBL/GenBank/DDBJ databases">
        <authorList>
            <person name="Gilroy R."/>
        </authorList>
    </citation>
    <scope>NUCLEOTIDE SEQUENCE</scope>
    <source>
        <strain evidence="6">ChiHjej13B12-14962</strain>
    </source>
</reference>
<evidence type="ECO:0000256" key="3">
    <source>
        <dbReference type="ARBA" id="ARBA00023163"/>
    </source>
</evidence>
<dbReference type="GO" id="GO:0003677">
    <property type="term" value="F:DNA binding"/>
    <property type="evidence" value="ECO:0007669"/>
    <property type="project" value="UniProtKB-KW"/>
</dbReference>
<organism evidence="6 7">
    <name type="scientific">Enteractinococcus helveticum</name>
    <dbReference type="NCBI Taxonomy" id="1837282"/>
    <lineage>
        <taxon>Bacteria</taxon>
        <taxon>Bacillati</taxon>
        <taxon>Actinomycetota</taxon>
        <taxon>Actinomycetes</taxon>
        <taxon>Micrococcales</taxon>
        <taxon>Micrococcaceae</taxon>
    </lineage>
</organism>
<dbReference type="PROSITE" id="PS51078">
    <property type="entry name" value="ICLR_ED"/>
    <property type="match status" value="1"/>
</dbReference>
<feature type="domain" description="HTH iclR-type" evidence="4">
    <location>
        <begin position="4"/>
        <end position="65"/>
    </location>
</feature>
<reference evidence="6" key="1">
    <citation type="journal article" date="2021" name="PeerJ">
        <title>Extensive microbial diversity within the chicken gut microbiome revealed by metagenomics and culture.</title>
        <authorList>
            <person name="Gilroy R."/>
            <person name="Ravi A."/>
            <person name="Getino M."/>
            <person name="Pursley I."/>
            <person name="Horton D.L."/>
            <person name="Alikhan N.F."/>
            <person name="Baker D."/>
            <person name="Gharbi K."/>
            <person name="Hall N."/>
            <person name="Watson M."/>
            <person name="Adriaenssens E.M."/>
            <person name="Foster-Nyarko E."/>
            <person name="Jarju S."/>
            <person name="Secka A."/>
            <person name="Antonio M."/>
            <person name="Oren A."/>
            <person name="Chaudhuri R.R."/>
            <person name="La Ragione R."/>
            <person name="Hildebrand F."/>
            <person name="Pallen M.J."/>
        </authorList>
    </citation>
    <scope>NUCLEOTIDE SEQUENCE</scope>
    <source>
        <strain evidence="6">ChiHjej13B12-14962</strain>
    </source>
</reference>
<accession>A0A921K882</accession>
<sequence length="256" mass="27662">MSVLQTGARTLDVVQLVASRGEVSVTEVAGALQISPSMAHRLLNTCLTKGFLRQDFSGGPYSVGGTLRQIADDVNRDKSMRAVLAPLLRKATRELSESCSIAVLEGRNIRFLLSEESPNLVTISTPIRRVAPAFSTAAGRALLATLDDADIEALFRDMDWETKTASEVHNPQGVHSFSDLQAELQRTRQRGWAVQAGESQVGMAAVAMALVDGAGVGVASVTVTVPQIRLHKRSDAVALVNQLRPHQQQMQKRLAR</sequence>
<dbReference type="SUPFAM" id="SSF46785">
    <property type="entry name" value="Winged helix' DNA-binding domain"/>
    <property type="match status" value="1"/>
</dbReference>
<dbReference type="InterPro" id="IPR014757">
    <property type="entry name" value="Tscrpt_reg_IclR_C"/>
</dbReference>
<keyword evidence="3" id="KW-0804">Transcription</keyword>
<dbReference type="GO" id="GO:0003700">
    <property type="term" value="F:DNA-binding transcription factor activity"/>
    <property type="evidence" value="ECO:0007669"/>
    <property type="project" value="TreeGrafter"/>
</dbReference>
<dbReference type="PANTHER" id="PTHR30136">
    <property type="entry name" value="HELIX-TURN-HELIX TRANSCRIPTIONAL REGULATOR, ICLR FAMILY"/>
    <property type="match status" value="1"/>
</dbReference>
<dbReference type="RefSeq" id="WP_303907736.1">
    <property type="nucleotide sequence ID" value="NZ_DYXC01000139.1"/>
</dbReference>
<proteinExistence type="predicted"/>
<feature type="domain" description="IclR-ED" evidence="5">
    <location>
        <begin position="66"/>
        <end position="256"/>
    </location>
</feature>
<dbReference type="PROSITE" id="PS51077">
    <property type="entry name" value="HTH_ICLR"/>
    <property type="match status" value="1"/>
</dbReference>
<dbReference type="GO" id="GO:0045892">
    <property type="term" value="P:negative regulation of DNA-templated transcription"/>
    <property type="evidence" value="ECO:0007669"/>
    <property type="project" value="TreeGrafter"/>
</dbReference>
<dbReference type="Pfam" id="PF01614">
    <property type="entry name" value="IclR_C"/>
    <property type="match status" value="1"/>
</dbReference>
<dbReference type="InterPro" id="IPR036388">
    <property type="entry name" value="WH-like_DNA-bd_sf"/>
</dbReference>
<dbReference type="Gene3D" id="3.30.450.40">
    <property type="match status" value="1"/>
</dbReference>